<protein>
    <submittedName>
        <fullName evidence="1">Uncharacterized protein</fullName>
    </submittedName>
</protein>
<sequence>MFKSPVVNFTKRSRSNHGQFKSHLTQLHLITNHTHTKSFHVFHENIFVQSSDCENTPSITSLNTPTRTLSQLVYLVLPAWTLAESTGATSEGAAATVIGPVGGPPGLIPYTGLS</sequence>
<name>A0AAD9J4S1_RIDPI</name>
<gene>
    <name evidence="1" type="ORF">NP493_3657g00000</name>
</gene>
<accession>A0AAD9J4S1</accession>
<evidence type="ECO:0000313" key="2">
    <source>
        <dbReference type="Proteomes" id="UP001209878"/>
    </source>
</evidence>
<comment type="caution">
    <text evidence="1">The sequence shown here is derived from an EMBL/GenBank/DDBJ whole genome shotgun (WGS) entry which is preliminary data.</text>
</comment>
<evidence type="ECO:0000313" key="1">
    <source>
        <dbReference type="EMBL" id="KAK2146419.1"/>
    </source>
</evidence>
<organism evidence="1 2">
    <name type="scientific">Ridgeia piscesae</name>
    <name type="common">Tubeworm</name>
    <dbReference type="NCBI Taxonomy" id="27915"/>
    <lineage>
        <taxon>Eukaryota</taxon>
        <taxon>Metazoa</taxon>
        <taxon>Spiralia</taxon>
        <taxon>Lophotrochozoa</taxon>
        <taxon>Annelida</taxon>
        <taxon>Polychaeta</taxon>
        <taxon>Sedentaria</taxon>
        <taxon>Canalipalpata</taxon>
        <taxon>Sabellida</taxon>
        <taxon>Siboglinidae</taxon>
        <taxon>Ridgeia</taxon>
    </lineage>
</organism>
<keyword evidence="2" id="KW-1185">Reference proteome</keyword>
<dbReference type="Proteomes" id="UP001209878">
    <property type="component" value="Unassembled WGS sequence"/>
</dbReference>
<proteinExistence type="predicted"/>
<dbReference type="AlphaFoldDB" id="A0AAD9J4S1"/>
<reference evidence="1" key="1">
    <citation type="journal article" date="2023" name="Mol. Biol. Evol.">
        <title>Third-Generation Sequencing Reveals the Adaptive Role of the Epigenome in Three Deep-Sea Polychaetes.</title>
        <authorList>
            <person name="Perez M."/>
            <person name="Aroh O."/>
            <person name="Sun Y."/>
            <person name="Lan Y."/>
            <person name="Juniper S.K."/>
            <person name="Young C.R."/>
            <person name="Angers B."/>
            <person name="Qian P.Y."/>
        </authorList>
    </citation>
    <scope>NUCLEOTIDE SEQUENCE</scope>
    <source>
        <strain evidence="1">R07B-5</strain>
    </source>
</reference>
<dbReference type="EMBL" id="JAODUO010003670">
    <property type="protein sequence ID" value="KAK2146419.1"/>
    <property type="molecule type" value="Genomic_DNA"/>
</dbReference>